<comment type="similarity">
    <text evidence="1">Belongs to the intimin/invasin family.</text>
</comment>
<evidence type="ECO:0000313" key="4">
    <source>
        <dbReference type="Proteomes" id="UP000865968"/>
    </source>
</evidence>
<proteinExistence type="inferred from homology"/>
<dbReference type="AlphaFoldDB" id="A0AAN5S144"/>
<reference evidence="3" key="2">
    <citation type="submission" date="2020-10" db="EMBL/GenBank/DDBJ databases">
        <authorList>
            <consortium name="NCBI Pathogen Detection Project"/>
        </authorList>
    </citation>
    <scope>NUCLEOTIDE SEQUENCE</scope>
    <source>
        <strain evidence="3">Morganella morganii ARLG-3209</strain>
    </source>
</reference>
<dbReference type="PANTHER" id="PTHR39576:SF2">
    <property type="entry name" value="ATTACHING AND EFFACING PROTEIN HOMOLOG-RELATED"/>
    <property type="match status" value="1"/>
</dbReference>
<accession>A0AAN5S144</accession>
<name>A0AAN5S144_MORMO</name>
<dbReference type="EMBL" id="DACSWI010000011">
    <property type="protein sequence ID" value="HAT3810386.1"/>
    <property type="molecule type" value="Genomic_DNA"/>
</dbReference>
<feature type="domain" description="Big-1" evidence="2">
    <location>
        <begin position="349"/>
        <end position="439"/>
    </location>
</feature>
<evidence type="ECO:0000313" key="3">
    <source>
        <dbReference type="EMBL" id="HAT3810386.1"/>
    </source>
</evidence>
<dbReference type="SUPFAM" id="SSF49373">
    <property type="entry name" value="Invasin/intimin cell-adhesion fragments"/>
    <property type="match status" value="9"/>
</dbReference>
<dbReference type="InterPro" id="IPR013783">
    <property type="entry name" value="Ig-like_fold"/>
</dbReference>
<dbReference type="Pfam" id="PF02369">
    <property type="entry name" value="Big_1"/>
    <property type="match status" value="4"/>
</dbReference>
<dbReference type="GO" id="GO:0009279">
    <property type="term" value="C:cell outer membrane"/>
    <property type="evidence" value="ECO:0007669"/>
    <property type="project" value="TreeGrafter"/>
</dbReference>
<evidence type="ECO:0000259" key="2">
    <source>
        <dbReference type="PROSITE" id="PS51127"/>
    </source>
</evidence>
<feature type="domain" description="Big-1" evidence="2">
    <location>
        <begin position="147"/>
        <end position="239"/>
    </location>
</feature>
<dbReference type="InterPro" id="IPR003344">
    <property type="entry name" value="Big_1_dom"/>
</dbReference>
<dbReference type="SMART" id="SM00634">
    <property type="entry name" value="BID_1"/>
    <property type="match status" value="7"/>
</dbReference>
<dbReference type="InterPro" id="IPR015217">
    <property type="entry name" value="Invasin_dom_3"/>
</dbReference>
<dbReference type="Proteomes" id="UP000865968">
    <property type="component" value="Unassembled WGS sequence"/>
</dbReference>
<dbReference type="PROSITE" id="PS51127">
    <property type="entry name" value="BIG1"/>
    <property type="match status" value="5"/>
</dbReference>
<gene>
    <name evidence="3" type="ORF">I8608_003280</name>
</gene>
<comment type="caution">
    <text evidence="3">The sequence shown here is derived from an EMBL/GenBank/DDBJ whole genome shotgun (WGS) entry which is preliminary data.</text>
</comment>
<dbReference type="PANTHER" id="PTHR39576">
    <property type="entry name" value="ATTACHING AND EFFACING PROTEIN HOMOLOG-RELATED-RELATED"/>
    <property type="match status" value="1"/>
</dbReference>
<organism evidence="3 4">
    <name type="scientific">Morganella morganii</name>
    <name type="common">Proteus morganii</name>
    <dbReference type="NCBI Taxonomy" id="582"/>
    <lineage>
        <taxon>Bacteria</taxon>
        <taxon>Pseudomonadati</taxon>
        <taxon>Pseudomonadota</taxon>
        <taxon>Gammaproteobacteria</taxon>
        <taxon>Enterobacterales</taxon>
        <taxon>Morganellaceae</taxon>
        <taxon>Morganella</taxon>
    </lineage>
</organism>
<sequence>NSGPDGTATVKIISKSAGKGLLKARMRNGNSRTESIVYMADLSTAKIKTLELTNNKAVADGQAKNIAVATVADQFDNRVENFPLTASADNGATVADPNQQTDDNGQVTFRFSSETAGDSNLEIKGTGTTKSVTALFIADISTAKIQSVTVETENDLVVANGQAKHNVLVTVTDNRNNPLAGAPVTISVPGTARYQTQPVSGITDNQGRLRVFITNTKAGSEDYTFSINDSSVTRQLVFKPDESTATMTDSQLKIVDDDQKADGTAVNRVQATVLDAYGNRIPGYSVQFIADNDAVPPQSQLTTDSNGESVFELTNTNAGKTKVTAQVNGKTAFVNVTFTADSATAEILDGNMTVPVNNKPADGVAQNTVKVIVTDKKENRVPFVSVTFSTDPAATPAGETSLTNEKGEAFFSLSSTVATDIMVTAKVNDNTMSKPATFVPGSAVPSMSLIRTNQETYIAGSDLTVTVTLKDAEGNGISGQEALLTEKTVIVPNAAVKAGDWDDKGNGEYERVYTAEKSGTNLKASLKPDSWNSAVHSSVYAITAGSVAQTTSQVITDKQSYTAGKDIKVTVMLKDTYGNSVTGQVSSLTAQTVIVPNTGEKEGSDWSDRNDGSYERNYTAKNESADNKVSVKLDGWTTPSESLPYSITIGGVEQSASGVRVDKGTYTAGDDITVTVTLKDGQGNGIRGQEAALLTEKVVIVPNAAEKADVWTYKSDGEYERVYTAQKASTGNKVSLKLDDWGSAAESGVYAVTADKDHPASGESVLTADKEEIVANDTDKSELKLTLRDASGNLISGQTVKLKTTLKNAVITMTPGDQNGVYTGTLKGTTAGTATVTVTVNETELAGLTKDIILIGDENQLSSSKSKLEVAPDRITADDTDASALKLMLRDVNDNPITGQTVEFITALDRTTITDQPESPQGTYHAVLKGKTAGNAEIKVKVNGADFGVASKTVKLIADKSTAKMVITNLNQDKHAVADTVSVNNVEVKVVDAHDNPISGVKINVTEKTQPAMVMIDNAEGVTGADGVFKPGVRSKIQNVSLSVSAKDAGRIDLNEDYALIFDLVKFTLNSAIVTD</sequence>
<feature type="non-terminal residue" evidence="3">
    <location>
        <position position="1"/>
    </location>
</feature>
<dbReference type="Gene3D" id="2.60.40.10">
    <property type="entry name" value="Immunoglobulins"/>
    <property type="match status" value="10"/>
</dbReference>
<reference evidence="3" key="1">
    <citation type="journal article" date="2018" name="Genome Biol.">
        <title>SKESA: strategic k-mer extension for scrupulous assemblies.</title>
        <authorList>
            <person name="Souvorov A."/>
            <person name="Agarwala R."/>
            <person name="Lipman D.J."/>
        </authorList>
    </citation>
    <scope>NUCLEOTIDE SEQUENCE</scope>
    <source>
        <strain evidence="3">Morganella morganii ARLG-3209</strain>
    </source>
</reference>
<dbReference type="InterPro" id="IPR008964">
    <property type="entry name" value="Invasin/intimin_cell_adhesion"/>
</dbReference>
<evidence type="ECO:0000256" key="1">
    <source>
        <dbReference type="ARBA" id="ARBA00010116"/>
    </source>
</evidence>
<dbReference type="InterPro" id="IPR051715">
    <property type="entry name" value="Intimin-Invasin_domain"/>
</dbReference>
<feature type="domain" description="Big-1" evidence="2">
    <location>
        <begin position="865"/>
        <end position="957"/>
    </location>
</feature>
<protein>
    <recommendedName>
        <fullName evidence="2">Big-1 domain-containing protein</fullName>
    </recommendedName>
</protein>
<feature type="domain" description="Big-1" evidence="2">
    <location>
        <begin position="249"/>
        <end position="339"/>
    </location>
</feature>
<dbReference type="Pfam" id="PF09134">
    <property type="entry name" value="Invasin_D3"/>
    <property type="match status" value="2"/>
</dbReference>
<feature type="domain" description="Big-1" evidence="2">
    <location>
        <begin position="763"/>
        <end position="855"/>
    </location>
</feature>